<evidence type="ECO:0000313" key="3">
    <source>
        <dbReference type="Proteomes" id="UP000767854"/>
    </source>
</evidence>
<feature type="transmembrane region" description="Helical" evidence="1">
    <location>
        <begin position="145"/>
        <end position="167"/>
    </location>
</feature>
<evidence type="ECO:0000256" key="1">
    <source>
        <dbReference type="SAM" id="Phobius"/>
    </source>
</evidence>
<keyword evidence="1" id="KW-0812">Transmembrane</keyword>
<accession>A0ABS2MPF6</accession>
<keyword evidence="1" id="KW-0472">Membrane</keyword>
<comment type="caution">
    <text evidence="2">The sequence shown here is derived from an EMBL/GenBank/DDBJ whole genome shotgun (WGS) entry which is preliminary data.</text>
</comment>
<evidence type="ECO:0000313" key="2">
    <source>
        <dbReference type="EMBL" id="MBM7561286.1"/>
    </source>
</evidence>
<dbReference type="InterPro" id="IPR010787">
    <property type="entry name" value="DUF1385"/>
</dbReference>
<reference evidence="2 3" key="1">
    <citation type="submission" date="2021-01" db="EMBL/GenBank/DDBJ databases">
        <title>Genomic Encyclopedia of Type Strains, Phase IV (KMG-IV): sequencing the most valuable type-strain genomes for metagenomic binning, comparative biology and taxonomic classification.</title>
        <authorList>
            <person name="Goeker M."/>
        </authorList>
    </citation>
    <scope>NUCLEOTIDE SEQUENCE [LARGE SCALE GENOMIC DNA]</scope>
    <source>
        <strain evidence="2 3">DSM 24436</strain>
    </source>
</reference>
<protein>
    <submittedName>
        <fullName evidence="2">Uncharacterized protein YqhQ</fullName>
    </submittedName>
</protein>
<sequence length="308" mass="34412">MSDYKPNGFTSIGGQALIEGVMMRGKETIAIAVRKPDGEIEMKTESVSAVSKMKLTKLPIFRGVFSLISSMVVGVRALTYSAEFYALDEAEEKDWFEKKLDKIFGEKADDVLLGFSIVFAFAFALLLFGVLPTGIVGFFKRFVESAWVLSAMEGVLKFAMFITYIVVISKMKEIKRVFEYHGAEHKTIHCYESGKEVTVENAKTFTTLHPRCGTSFMFYVLSISIILFSFLSWDNLLLRIVSKIVLLPVVAGLSYELIKLAGKSTHPIVKVLSAPGLWLQKLTTNEPDDAQLEVAIAAFKRVLEDEEK</sequence>
<dbReference type="Proteomes" id="UP000767854">
    <property type="component" value="Unassembled WGS sequence"/>
</dbReference>
<feature type="transmembrane region" description="Helical" evidence="1">
    <location>
        <begin position="212"/>
        <end position="231"/>
    </location>
</feature>
<name>A0ABS2MPF6_9FIRM</name>
<gene>
    <name evidence="2" type="ORF">JOC49_000806</name>
</gene>
<feature type="transmembrane region" description="Helical" evidence="1">
    <location>
        <begin position="60"/>
        <end position="78"/>
    </location>
</feature>
<dbReference type="EMBL" id="JAFBDT010000004">
    <property type="protein sequence ID" value="MBM7561286.1"/>
    <property type="molecule type" value="Genomic_DNA"/>
</dbReference>
<keyword evidence="3" id="KW-1185">Reference proteome</keyword>
<organism evidence="2 3">
    <name type="scientific">Fusibacter tunisiensis</name>
    <dbReference type="NCBI Taxonomy" id="1008308"/>
    <lineage>
        <taxon>Bacteria</taxon>
        <taxon>Bacillati</taxon>
        <taxon>Bacillota</taxon>
        <taxon>Clostridia</taxon>
        <taxon>Eubacteriales</taxon>
        <taxon>Eubacteriales Family XII. Incertae Sedis</taxon>
        <taxon>Fusibacter</taxon>
    </lineage>
</organism>
<dbReference type="Pfam" id="PF07136">
    <property type="entry name" value="DUF1385"/>
    <property type="match status" value="1"/>
</dbReference>
<dbReference type="PANTHER" id="PTHR42867:SF1">
    <property type="entry name" value="MEMBRANE PROTEIN-RELATED"/>
    <property type="match status" value="1"/>
</dbReference>
<proteinExistence type="predicted"/>
<feature type="transmembrane region" description="Helical" evidence="1">
    <location>
        <begin position="111"/>
        <end position="139"/>
    </location>
</feature>
<dbReference type="RefSeq" id="WP_204662627.1">
    <property type="nucleotide sequence ID" value="NZ_JAFBDT010000004.1"/>
</dbReference>
<keyword evidence="1" id="KW-1133">Transmembrane helix</keyword>
<dbReference type="PANTHER" id="PTHR42867">
    <property type="entry name" value="MEMBRANE PROTEIN-RELATED"/>
    <property type="match status" value="1"/>
</dbReference>